<evidence type="ECO:0000256" key="2">
    <source>
        <dbReference type="ARBA" id="ARBA00022475"/>
    </source>
</evidence>
<comment type="similarity">
    <text evidence="9">Belongs to the UbiA prenyltransferase family. Protoheme IX farnesyltransferase subfamily.</text>
</comment>
<feature type="transmembrane region" description="Helical" evidence="9">
    <location>
        <begin position="137"/>
        <end position="154"/>
    </location>
</feature>
<feature type="transmembrane region" description="Helical" evidence="9">
    <location>
        <begin position="187"/>
        <end position="210"/>
    </location>
</feature>
<evidence type="ECO:0000313" key="10">
    <source>
        <dbReference type="EMBL" id="MEC5422819.1"/>
    </source>
</evidence>
<dbReference type="CDD" id="cd13957">
    <property type="entry name" value="PT_UbiA_Cox10"/>
    <property type="match status" value="1"/>
</dbReference>
<organism evidence="10 11">
    <name type="scientific">Virgibacillus tibetensis</name>
    <dbReference type="NCBI Taxonomy" id="3042313"/>
    <lineage>
        <taxon>Bacteria</taxon>
        <taxon>Bacillati</taxon>
        <taxon>Bacillota</taxon>
        <taxon>Bacilli</taxon>
        <taxon>Bacillales</taxon>
        <taxon>Bacillaceae</taxon>
        <taxon>Virgibacillus</taxon>
    </lineage>
</organism>
<dbReference type="Pfam" id="PF01040">
    <property type="entry name" value="UbiA"/>
    <property type="match status" value="1"/>
</dbReference>
<comment type="pathway">
    <text evidence="9">Porphyrin-containing compound metabolism; heme O biosynthesis; heme O from protoheme: step 1/1.</text>
</comment>
<comment type="subcellular location">
    <subcellularLocation>
        <location evidence="9">Cell membrane</location>
        <topology evidence="9">Multi-pass membrane protein</topology>
    </subcellularLocation>
    <subcellularLocation>
        <location evidence="1">Membrane</location>
        <topology evidence="1">Multi-pass membrane protein</topology>
    </subcellularLocation>
</comment>
<feature type="transmembrane region" description="Helical" evidence="9">
    <location>
        <begin position="289"/>
        <end position="308"/>
    </location>
</feature>
<keyword evidence="11" id="KW-1185">Reference proteome</keyword>
<dbReference type="RefSeq" id="WP_327606366.1">
    <property type="nucleotide sequence ID" value="NZ_JARZFX010000001.1"/>
</dbReference>
<keyword evidence="3 9" id="KW-0808">Transferase</keyword>
<comment type="miscellaneous">
    <text evidence="9">Carbon 2 of the heme B porphyrin ring is defined according to the Fischer nomenclature.</text>
</comment>
<evidence type="ECO:0000256" key="3">
    <source>
        <dbReference type="ARBA" id="ARBA00022679"/>
    </source>
</evidence>
<keyword evidence="7 9" id="KW-0472">Membrane</keyword>
<keyword evidence="2 9" id="KW-1003">Cell membrane</keyword>
<evidence type="ECO:0000256" key="9">
    <source>
        <dbReference type="HAMAP-Rule" id="MF_00154"/>
    </source>
</evidence>
<dbReference type="HAMAP" id="MF_00154">
    <property type="entry name" value="CyoE_CtaB"/>
    <property type="match status" value="1"/>
</dbReference>
<evidence type="ECO:0000313" key="11">
    <source>
        <dbReference type="Proteomes" id="UP001335737"/>
    </source>
</evidence>
<dbReference type="GO" id="GO:0008495">
    <property type="term" value="F:protoheme IX farnesyltransferase activity"/>
    <property type="evidence" value="ECO:0007669"/>
    <property type="project" value="UniProtKB-EC"/>
</dbReference>
<feature type="transmembrane region" description="Helical" evidence="9">
    <location>
        <begin position="35"/>
        <end position="55"/>
    </location>
</feature>
<dbReference type="InterPro" id="IPR006369">
    <property type="entry name" value="Protohaem_IX_farnesylTrfase"/>
</dbReference>
<protein>
    <recommendedName>
        <fullName evidence="9">Protoheme IX farnesyltransferase</fullName>
        <ecNumber evidence="9">2.5.1.141</ecNumber>
    </recommendedName>
    <alternativeName>
        <fullName evidence="9">Heme B farnesyltransferase</fullName>
    </alternativeName>
    <alternativeName>
        <fullName evidence="9">Heme O synthase</fullName>
    </alternativeName>
</protein>
<evidence type="ECO:0000256" key="5">
    <source>
        <dbReference type="ARBA" id="ARBA00022989"/>
    </source>
</evidence>
<dbReference type="EC" id="2.5.1.141" evidence="9"/>
<dbReference type="PANTHER" id="PTHR43448:SF2">
    <property type="entry name" value="PROTOHEME IX FARNESYLTRANSFERASE, MITOCHONDRIAL"/>
    <property type="match status" value="1"/>
</dbReference>
<dbReference type="NCBIfam" id="TIGR01473">
    <property type="entry name" value="cyoE_ctaB"/>
    <property type="match status" value="1"/>
</dbReference>
<feature type="transmembrane region" description="Helical" evidence="9">
    <location>
        <begin position="61"/>
        <end position="88"/>
    </location>
</feature>
<gene>
    <name evidence="10" type="primary">cyoE</name>
    <name evidence="9" type="synonym">ctaB</name>
    <name evidence="10" type="ORF">QGM71_04815</name>
</gene>
<feature type="transmembrane region" description="Helical" evidence="9">
    <location>
        <begin position="231"/>
        <end position="250"/>
    </location>
</feature>
<evidence type="ECO:0000256" key="1">
    <source>
        <dbReference type="ARBA" id="ARBA00004141"/>
    </source>
</evidence>
<dbReference type="PANTHER" id="PTHR43448">
    <property type="entry name" value="PROTOHEME IX FARNESYLTRANSFERASE, MITOCHONDRIAL"/>
    <property type="match status" value="1"/>
</dbReference>
<comment type="catalytic activity">
    <reaction evidence="8 9">
        <text>heme b + (2E,6E)-farnesyl diphosphate + H2O = Fe(II)-heme o + diphosphate</text>
        <dbReference type="Rhea" id="RHEA:28070"/>
        <dbReference type="ChEBI" id="CHEBI:15377"/>
        <dbReference type="ChEBI" id="CHEBI:33019"/>
        <dbReference type="ChEBI" id="CHEBI:60344"/>
        <dbReference type="ChEBI" id="CHEBI:60530"/>
        <dbReference type="ChEBI" id="CHEBI:175763"/>
        <dbReference type="EC" id="2.5.1.141"/>
    </reaction>
</comment>
<dbReference type="Gene3D" id="1.10.357.140">
    <property type="entry name" value="UbiA prenyltransferase"/>
    <property type="match status" value="1"/>
</dbReference>
<dbReference type="EMBL" id="JARZFX010000001">
    <property type="protein sequence ID" value="MEC5422819.1"/>
    <property type="molecule type" value="Genomic_DNA"/>
</dbReference>
<proteinExistence type="inferred from homology"/>
<evidence type="ECO:0000256" key="4">
    <source>
        <dbReference type="ARBA" id="ARBA00022692"/>
    </source>
</evidence>
<keyword evidence="5 9" id="KW-1133">Transmembrane helix</keyword>
<evidence type="ECO:0000256" key="6">
    <source>
        <dbReference type="ARBA" id="ARBA00023133"/>
    </source>
</evidence>
<evidence type="ECO:0000256" key="8">
    <source>
        <dbReference type="ARBA" id="ARBA00047690"/>
    </source>
</evidence>
<reference evidence="10 11" key="1">
    <citation type="journal article" date="2024" name="Int. J. Syst. Evol. Microbiol.">
        <title>Virgibacillus tibetensis sp. nov., isolated from salt lake on the Tibetan Plateau of China.</title>
        <authorList>
            <person name="Phurbu D."/>
            <person name="Liu Z.-X."/>
            <person name="Wang R."/>
            <person name="Zheng Y.-Y."/>
            <person name="Liu H.-C."/>
            <person name="Zhou Y.-G."/>
            <person name="Yu Y.-J."/>
            <person name="Li A.-H."/>
        </authorList>
    </citation>
    <scope>NUCLEOTIDE SEQUENCE [LARGE SCALE GENOMIC DNA]</scope>
    <source>
        <strain evidence="10 11">C22-A2</strain>
    </source>
</reference>
<sequence>MDKVEAPTSQIIGNVAMSQKSNTTIISDLKSLIKIGIVNSNMITVFTGFWLALHFTGSSFIAYWDVFLLTIAGSALVIAGGCILNNWYDVDIDPIMIRTKSRPTVTGNISINTALGLGITTTLLGLILLLFTTVQAALFAFLGWFIYVVLYTMWSKRKYTLNTAIGSFSGAVPPLIGWAAIDPSFHIVPFILFLVMFIWQTPHFLALAMRKNNDYKAAGIPMLPAVHGFEFTKRQVVVYIACLLPLPFYLTTLGTTFVVIATLLNVGWLAIGISGFFMKNDLKWANMIFVYSINYLTIFFLMMVVVTLSSPFN</sequence>
<name>A0ABU6KC30_9BACI</name>
<comment type="caution">
    <text evidence="10">The sequence shown here is derived from an EMBL/GenBank/DDBJ whole genome shotgun (WGS) entry which is preliminary data.</text>
</comment>
<feature type="transmembrane region" description="Helical" evidence="9">
    <location>
        <begin position="109"/>
        <end position="131"/>
    </location>
</feature>
<keyword evidence="6 9" id="KW-0350">Heme biosynthesis</keyword>
<feature type="transmembrane region" description="Helical" evidence="9">
    <location>
        <begin position="161"/>
        <end position="181"/>
    </location>
</feature>
<dbReference type="PROSITE" id="PS00943">
    <property type="entry name" value="UBIA"/>
    <property type="match status" value="1"/>
</dbReference>
<dbReference type="InterPro" id="IPR030470">
    <property type="entry name" value="UbiA_prenylTrfase_CS"/>
</dbReference>
<feature type="transmembrane region" description="Helical" evidence="9">
    <location>
        <begin position="256"/>
        <end position="277"/>
    </location>
</feature>
<dbReference type="InterPro" id="IPR000537">
    <property type="entry name" value="UbiA_prenyltransferase"/>
</dbReference>
<dbReference type="InterPro" id="IPR044878">
    <property type="entry name" value="UbiA_sf"/>
</dbReference>
<comment type="subunit">
    <text evidence="9">Interacts with CtaA.</text>
</comment>
<dbReference type="Proteomes" id="UP001335737">
    <property type="component" value="Unassembled WGS sequence"/>
</dbReference>
<comment type="function">
    <text evidence="9">Converts heme B (protoheme IX) to heme O by substitution of the vinyl group on carbon 2 of heme B porphyrin ring with a hydroxyethyl farnesyl side group.</text>
</comment>
<keyword evidence="4 9" id="KW-0812">Transmembrane</keyword>
<evidence type="ECO:0000256" key="7">
    <source>
        <dbReference type="ARBA" id="ARBA00023136"/>
    </source>
</evidence>
<accession>A0ABU6KC30</accession>